<dbReference type="PANTHER" id="PTHR34222">
    <property type="entry name" value="GAG_PRE-INTEGRS DOMAIN-CONTAINING PROTEIN"/>
    <property type="match status" value="1"/>
</dbReference>
<evidence type="ECO:0000313" key="3">
    <source>
        <dbReference type="Proteomes" id="UP001454036"/>
    </source>
</evidence>
<evidence type="ECO:0000259" key="1">
    <source>
        <dbReference type="Pfam" id="PF13976"/>
    </source>
</evidence>
<name>A0AAV3NX61_LITER</name>
<evidence type="ECO:0000313" key="2">
    <source>
        <dbReference type="EMBL" id="GAA0144007.1"/>
    </source>
</evidence>
<sequence>MSIEAYFGKLQPLWDELHNLTPLPMCACGGITEQLMNMKLKERYHDFMYGLNRELYGSIRSALNTQDPLPSLDTAYQKIQEEESMRKVTDTFLGTELVALSLRSGTRLPDYGDKSKLSGPGGGCTTGSRATVQSAWGGAALNAVFSNAAGGQAGSGLMPSMTPNHWHHLMNIIGNSNPPSAFDRLMGKSIVFPWIFDTGATVYATGNLECLADQLDDVGFPLTLSNGSIIHSTRRGTDRSARTVIGAGERRGELYYFSEVPVDSTTYLLAIQTPMLELWHSRLDHPSEAVLKSLPFISSNNSVLNKSCETCHSAKHTRDVFFDNFNKATWCFELIHCDLWDPYRTPSSSGAKYFLTFFAMVKRQFWVGCLSGRVFESEILVFYSRDFISDILYKKGWKLLDLETQVYIVSLDVTFYEFELPGLTNSPELFSESRGVLYEDGSSFFGLDETSLGVDVSPSISLDGTFPPFEPNSPVLVEEAAATGGRAW</sequence>
<gene>
    <name evidence="2" type="ORF">LIER_04561</name>
</gene>
<dbReference type="InterPro" id="IPR025724">
    <property type="entry name" value="GAG-pre-integrase_dom"/>
</dbReference>
<dbReference type="Pfam" id="PF13976">
    <property type="entry name" value="gag_pre-integrs"/>
    <property type="match status" value="1"/>
</dbReference>
<dbReference type="PANTHER" id="PTHR34222:SF33">
    <property type="entry name" value="RETROTRANSPOSON GAG DOMAIN-CONTAINING PROTEIN"/>
    <property type="match status" value="1"/>
</dbReference>
<protein>
    <recommendedName>
        <fullName evidence="1">GAG-pre-integrase domain-containing protein</fullName>
    </recommendedName>
</protein>
<feature type="domain" description="GAG-pre-integrase" evidence="1">
    <location>
        <begin position="254"/>
        <end position="316"/>
    </location>
</feature>
<reference evidence="2 3" key="1">
    <citation type="submission" date="2024-01" db="EMBL/GenBank/DDBJ databases">
        <title>The complete chloroplast genome sequence of Lithospermum erythrorhizon: insights into the phylogenetic relationship among Boraginaceae species and the maternal lineages of purple gromwells.</title>
        <authorList>
            <person name="Okada T."/>
            <person name="Watanabe K."/>
        </authorList>
    </citation>
    <scope>NUCLEOTIDE SEQUENCE [LARGE SCALE GENOMIC DNA]</scope>
</reference>
<dbReference type="EMBL" id="BAABME010000591">
    <property type="protein sequence ID" value="GAA0144007.1"/>
    <property type="molecule type" value="Genomic_DNA"/>
</dbReference>
<comment type="caution">
    <text evidence="2">The sequence shown here is derived from an EMBL/GenBank/DDBJ whole genome shotgun (WGS) entry which is preliminary data.</text>
</comment>
<dbReference type="Proteomes" id="UP001454036">
    <property type="component" value="Unassembled WGS sequence"/>
</dbReference>
<accession>A0AAV3NX61</accession>
<dbReference type="AlphaFoldDB" id="A0AAV3NX61"/>
<keyword evidence="3" id="KW-1185">Reference proteome</keyword>
<proteinExistence type="predicted"/>
<organism evidence="2 3">
    <name type="scientific">Lithospermum erythrorhizon</name>
    <name type="common">Purple gromwell</name>
    <name type="synonym">Lithospermum officinale var. erythrorhizon</name>
    <dbReference type="NCBI Taxonomy" id="34254"/>
    <lineage>
        <taxon>Eukaryota</taxon>
        <taxon>Viridiplantae</taxon>
        <taxon>Streptophyta</taxon>
        <taxon>Embryophyta</taxon>
        <taxon>Tracheophyta</taxon>
        <taxon>Spermatophyta</taxon>
        <taxon>Magnoliopsida</taxon>
        <taxon>eudicotyledons</taxon>
        <taxon>Gunneridae</taxon>
        <taxon>Pentapetalae</taxon>
        <taxon>asterids</taxon>
        <taxon>lamiids</taxon>
        <taxon>Boraginales</taxon>
        <taxon>Boraginaceae</taxon>
        <taxon>Boraginoideae</taxon>
        <taxon>Lithospermeae</taxon>
        <taxon>Lithospermum</taxon>
    </lineage>
</organism>